<keyword evidence="2" id="KW-1185">Reference proteome</keyword>
<dbReference type="InterPro" id="IPR021701">
    <property type="entry name" value="DUF3284"/>
</dbReference>
<accession>A0A0R2LAJ7</accession>
<dbReference type="Proteomes" id="UP000051886">
    <property type="component" value="Unassembled WGS sequence"/>
</dbReference>
<dbReference type="AlphaFoldDB" id="A0A0R2LAJ7"/>
<name>A0A0R2LAJ7_9LACO</name>
<proteinExistence type="predicted"/>
<dbReference type="PATRIC" id="fig|449659.4.peg.1846"/>
<gene>
    <name evidence="1" type="ORF">IV66_GL001805</name>
</gene>
<evidence type="ECO:0000313" key="1">
    <source>
        <dbReference type="EMBL" id="KRN98819.1"/>
    </source>
</evidence>
<reference evidence="1 2" key="1">
    <citation type="journal article" date="2015" name="Genome Announc.">
        <title>Expanding the biotechnology potential of lactobacilli through comparative genomics of 213 strains and associated genera.</title>
        <authorList>
            <person name="Sun Z."/>
            <person name="Harris H.M."/>
            <person name="McCann A."/>
            <person name="Guo C."/>
            <person name="Argimon S."/>
            <person name="Zhang W."/>
            <person name="Yang X."/>
            <person name="Jeffery I.B."/>
            <person name="Cooney J.C."/>
            <person name="Kagawa T.F."/>
            <person name="Liu W."/>
            <person name="Song Y."/>
            <person name="Salvetti E."/>
            <person name="Wrobel A."/>
            <person name="Rasinkangas P."/>
            <person name="Parkhill J."/>
            <person name="Rea M.C."/>
            <person name="O'Sullivan O."/>
            <person name="Ritari J."/>
            <person name="Douillard F.P."/>
            <person name="Paul Ross R."/>
            <person name="Yang R."/>
            <person name="Briner A.E."/>
            <person name="Felis G.E."/>
            <person name="de Vos W.M."/>
            <person name="Barrangou R."/>
            <person name="Klaenhammer T.R."/>
            <person name="Caufield P.W."/>
            <person name="Cui Y."/>
            <person name="Zhang H."/>
            <person name="O'Toole P.W."/>
        </authorList>
    </citation>
    <scope>NUCLEOTIDE SEQUENCE [LARGE SCALE GENOMIC DNA]</scope>
    <source>
        <strain evidence="1 2">NBRC 103219</strain>
    </source>
</reference>
<dbReference type="EMBL" id="JQCN01000040">
    <property type="protein sequence ID" value="KRN98819.1"/>
    <property type="molecule type" value="Genomic_DNA"/>
</dbReference>
<dbReference type="STRING" id="449659.IV66_GL001805"/>
<evidence type="ECO:0000313" key="2">
    <source>
        <dbReference type="Proteomes" id="UP000051886"/>
    </source>
</evidence>
<dbReference type="OrthoDB" id="2361512at2"/>
<comment type="caution">
    <text evidence="1">The sequence shown here is derived from an EMBL/GenBank/DDBJ whole genome shotgun (WGS) entry which is preliminary data.</text>
</comment>
<organism evidence="1 2">
    <name type="scientific">Ligilactobacillus pobuzihii</name>
    <dbReference type="NCBI Taxonomy" id="449659"/>
    <lineage>
        <taxon>Bacteria</taxon>
        <taxon>Bacillati</taxon>
        <taxon>Bacillota</taxon>
        <taxon>Bacilli</taxon>
        <taxon>Lactobacillales</taxon>
        <taxon>Lactobacillaceae</taxon>
        <taxon>Ligilactobacillus</taxon>
    </lineage>
</organism>
<protein>
    <recommendedName>
        <fullName evidence="3">DUF3284 domain-containing protein</fullName>
    </recommendedName>
</protein>
<evidence type="ECO:0008006" key="3">
    <source>
        <dbReference type="Google" id="ProtNLM"/>
    </source>
</evidence>
<dbReference type="Pfam" id="PF11687">
    <property type="entry name" value="DUF3284"/>
    <property type="match status" value="1"/>
</dbReference>
<dbReference type="RefSeq" id="WP_017866832.1">
    <property type="nucleotide sequence ID" value="NZ_BJYB01000026.1"/>
</dbReference>
<sequence length="137" mass="15823">MKTSIKLNVSAEYIFERLIDSRIYDIFEATGEWVTEDDLTNFSYVSENDAGQNCRIVLNKVSFAQSYHYQVETKNELISKAFDLKTLAADKVEVTFSQRVKAKNLLHGLRNKTTNLFLGWLQASNFRKVLKQIEVGY</sequence>